<dbReference type="Proteomes" id="UP001590950">
    <property type="component" value="Unassembled WGS sequence"/>
</dbReference>
<sequence>MEAKALSTSMQNEPQITSQTSVIDREGDLYMGLDHGALLVSRKALCLGSPVLLAMLGDDSQFSERIARKTGSDGVQIIRFQDDDFSAMQVVVNIMHLQNDKVPQNVSFQQLHQIAILCDKYDLKRCLGYWPEKWTAPWLESYSKTGHEAMLFISITFKLTSAFEDITAHLIRNTTVSSSGSLVTLSEVEIGEGVSSKIIDQIRARREKAIFAVRDLCWRELCALRNSNIKRVCNRSQSRAYDAANLGCLSQQFPNLCNPRNDTEYRSETLMDLVEATKKIYDFVDTIDLRRGHWSRDHFSCSVGPRLAIGAEKILGGVHGLKLD</sequence>
<protein>
    <recommendedName>
        <fullName evidence="3">BTB domain-containing protein</fullName>
    </recommendedName>
</protein>
<comment type="caution">
    <text evidence="1">The sequence shown here is derived from an EMBL/GenBank/DDBJ whole genome shotgun (WGS) entry which is preliminary data.</text>
</comment>
<keyword evidence="2" id="KW-1185">Reference proteome</keyword>
<reference evidence="1 2" key="1">
    <citation type="submission" date="2024-09" db="EMBL/GenBank/DDBJ databases">
        <title>Rethinking Asexuality: The Enigmatic Case of Functional Sexual Genes in Lepraria (Stereocaulaceae).</title>
        <authorList>
            <person name="Doellman M."/>
            <person name="Sun Y."/>
            <person name="Barcenas-Pena A."/>
            <person name="Lumbsch H.T."/>
            <person name="Grewe F."/>
        </authorList>
    </citation>
    <scope>NUCLEOTIDE SEQUENCE [LARGE SCALE GENOMIC DNA]</scope>
    <source>
        <strain evidence="1 2">Mercado 3170</strain>
    </source>
</reference>
<gene>
    <name evidence="1" type="ORF">N7G274_008669</name>
</gene>
<dbReference type="EMBL" id="JBEFKJ010000031">
    <property type="protein sequence ID" value="KAL2038621.1"/>
    <property type="molecule type" value="Genomic_DNA"/>
</dbReference>
<evidence type="ECO:0000313" key="1">
    <source>
        <dbReference type="EMBL" id="KAL2038621.1"/>
    </source>
</evidence>
<evidence type="ECO:0000313" key="2">
    <source>
        <dbReference type="Proteomes" id="UP001590950"/>
    </source>
</evidence>
<proteinExistence type="predicted"/>
<accession>A0ABR4A018</accession>
<name>A0ABR4A018_9LECA</name>
<evidence type="ECO:0008006" key="3">
    <source>
        <dbReference type="Google" id="ProtNLM"/>
    </source>
</evidence>
<organism evidence="1 2">
    <name type="scientific">Stereocaulon virgatum</name>
    <dbReference type="NCBI Taxonomy" id="373712"/>
    <lineage>
        <taxon>Eukaryota</taxon>
        <taxon>Fungi</taxon>
        <taxon>Dikarya</taxon>
        <taxon>Ascomycota</taxon>
        <taxon>Pezizomycotina</taxon>
        <taxon>Lecanoromycetes</taxon>
        <taxon>OSLEUM clade</taxon>
        <taxon>Lecanoromycetidae</taxon>
        <taxon>Lecanorales</taxon>
        <taxon>Lecanorineae</taxon>
        <taxon>Stereocaulaceae</taxon>
        <taxon>Stereocaulon</taxon>
    </lineage>
</organism>